<organism evidence="2 3">
    <name type="scientific">Marinactinospora thermotolerans DSM 45154</name>
    <dbReference type="NCBI Taxonomy" id="1122192"/>
    <lineage>
        <taxon>Bacteria</taxon>
        <taxon>Bacillati</taxon>
        <taxon>Actinomycetota</taxon>
        <taxon>Actinomycetes</taxon>
        <taxon>Streptosporangiales</taxon>
        <taxon>Nocardiopsidaceae</taxon>
        <taxon>Marinactinospora</taxon>
    </lineage>
</organism>
<sequence>MSASPTPEEDAAIAALQAALRAEYAAIHGYGFIGARSRETRARAHVDLDAHRGLRDRLRAELVERDAEPVAAESAYALPEQDDTGALTAFAVRLEETTAQAYLELSAVPDQRLRDLAARSLQSATVRSLVWGAQLAAFPGFPGGAPGA</sequence>
<dbReference type="AlphaFoldDB" id="A0A1T4LGJ3"/>
<dbReference type="Pfam" id="PF14530">
    <property type="entry name" value="DUF4439"/>
    <property type="match status" value="1"/>
</dbReference>
<dbReference type="InterPro" id="IPR012347">
    <property type="entry name" value="Ferritin-like"/>
</dbReference>
<evidence type="ECO:0000259" key="1">
    <source>
        <dbReference type="Pfam" id="PF14530"/>
    </source>
</evidence>
<dbReference type="RefSeq" id="WP_078760093.1">
    <property type="nucleotide sequence ID" value="NZ_FUWS01000002.1"/>
</dbReference>
<dbReference type="Gene3D" id="1.20.1260.10">
    <property type="match status" value="1"/>
</dbReference>
<keyword evidence="3" id="KW-1185">Reference proteome</keyword>
<gene>
    <name evidence="2" type="ORF">SAMN02745673_00664</name>
</gene>
<protein>
    <recommendedName>
        <fullName evidence="1">DUF4439 domain-containing protein</fullName>
    </recommendedName>
</protein>
<dbReference type="InterPro" id="IPR009078">
    <property type="entry name" value="Ferritin-like_SF"/>
</dbReference>
<dbReference type="STRING" id="1122192.SAMN02745673_00664"/>
<reference evidence="2 3" key="1">
    <citation type="submission" date="2017-02" db="EMBL/GenBank/DDBJ databases">
        <authorList>
            <person name="Peterson S.W."/>
        </authorList>
    </citation>
    <scope>NUCLEOTIDE SEQUENCE [LARGE SCALE GENOMIC DNA]</scope>
    <source>
        <strain evidence="2 3">DSM 45154</strain>
    </source>
</reference>
<name>A0A1T4LGJ3_9ACTN</name>
<dbReference type="EMBL" id="FUWS01000002">
    <property type="protein sequence ID" value="SJZ53708.1"/>
    <property type="molecule type" value="Genomic_DNA"/>
</dbReference>
<dbReference type="OrthoDB" id="3436701at2"/>
<evidence type="ECO:0000313" key="3">
    <source>
        <dbReference type="Proteomes" id="UP000190637"/>
    </source>
</evidence>
<dbReference type="SUPFAM" id="SSF47240">
    <property type="entry name" value="Ferritin-like"/>
    <property type="match status" value="1"/>
</dbReference>
<feature type="domain" description="DUF4439" evidence="1">
    <location>
        <begin position="15"/>
        <end position="142"/>
    </location>
</feature>
<accession>A0A1T4LGJ3</accession>
<proteinExistence type="predicted"/>
<evidence type="ECO:0000313" key="2">
    <source>
        <dbReference type="EMBL" id="SJZ53708.1"/>
    </source>
</evidence>
<dbReference type="InterPro" id="IPR029447">
    <property type="entry name" value="DUF4439"/>
</dbReference>
<dbReference type="Proteomes" id="UP000190637">
    <property type="component" value="Unassembled WGS sequence"/>
</dbReference>